<protein>
    <submittedName>
        <fullName evidence="1">Uncharacterized protein</fullName>
    </submittedName>
</protein>
<name>A0ABS5BGZ6_9GAMM</name>
<organism evidence="1 2">
    <name type="scientific">Dickeya oryzae</name>
    <dbReference type="NCBI Taxonomy" id="1240404"/>
    <lineage>
        <taxon>Bacteria</taxon>
        <taxon>Pseudomonadati</taxon>
        <taxon>Pseudomonadota</taxon>
        <taxon>Gammaproteobacteria</taxon>
        <taxon>Enterobacterales</taxon>
        <taxon>Pectobacteriaceae</taxon>
        <taxon>Dickeya</taxon>
    </lineage>
</organism>
<reference evidence="1 2" key="1">
    <citation type="submission" date="2021-04" db="EMBL/GenBank/DDBJ databases">
        <title>Genomic and host-range diversity within the Dickeya zeae complex, identification of D. zeae and D. oryzae members, proposal of two novel subspecies D. zeae subsp. zeae subsp. nov. and D. zeae subsp. dombae subsp. nov.</title>
        <authorList>
            <person name="Van Gijsegem F."/>
            <person name="Hugouvieux-Cotte-Pattat N."/>
        </authorList>
    </citation>
    <scope>NUCLEOTIDE SEQUENCE [LARGE SCALE GENOMIC DNA]</scope>
    <source>
        <strain evidence="1 2">FVG03</strain>
    </source>
</reference>
<evidence type="ECO:0000313" key="2">
    <source>
        <dbReference type="Proteomes" id="UP000810130"/>
    </source>
</evidence>
<proteinExistence type="predicted"/>
<accession>A0ABS5BGZ6</accession>
<dbReference type="RefSeq" id="WP_210175765.1">
    <property type="nucleotide sequence ID" value="NZ_JAGJWX010000035.1"/>
</dbReference>
<keyword evidence="2" id="KW-1185">Reference proteome</keyword>
<comment type="caution">
    <text evidence="1">The sequence shown here is derived from an EMBL/GenBank/DDBJ whole genome shotgun (WGS) entry which is preliminary data.</text>
</comment>
<gene>
    <name evidence="1" type="ORF">J8657_19125</name>
</gene>
<feature type="non-terminal residue" evidence="1">
    <location>
        <position position="161"/>
    </location>
</feature>
<sequence length="161" mass="16868">MNELTPSSTFNVAGLDDKRNTSLVAAHFIKDINGNPIVDPVPGGSQVNRVYLSDGTVLSGKDANPNNWLIGPASYSISDAESFAEQIRTLSGFSSENVASDVMTSSLLSAFGAMTSAFVQGGTQDLQRNPAWGIPSGFAVPAFVDVASYHLGVVTRVCPVT</sequence>
<dbReference type="Proteomes" id="UP000810130">
    <property type="component" value="Unassembled WGS sequence"/>
</dbReference>
<dbReference type="EMBL" id="JAGJWX010000035">
    <property type="protein sequence ID" value="MBP2859711.1"/>
    <property type="molecule type" value="Genomic_DNA"/>
</dbReference>
<evidence type="ECO:0000313" key="1">
    <source>
        <dbReference type="EMBL" id="MBP2859711.1"/>
    </source>
</evidence>